<evidence type="ECO:0000256" key="1">
    <source>
        <dbReference type="ARBA" id="ARBA00004479"/>
    </source>
</evidence>
<name>A0ABR0XGT7_REHGL</name>
<dbReference type="InterPro" id="IPR032675">
    <property type="entry name" value="LRR_dom_sf"/>
</dbReference>
<keyword evidence="8" id="KW-0325">Glycoprotein</keyword>
<keyword evidence="2" id="KW-0433">Leucine-rich repeat</keyword>
<sequence length="351" mass="39204">MASMICCVARNVTFGCIAGERKALLKFKASLLDPSDILSSWNHNKDCCTWQGVNCNKVAGHVIGLNLSGSYKNPRVDGLMWATNLSSLEHLDMSGVNLSRTKHLVKVLNLLPSLVELRVSGSGLDNTHLPHACVDNSTLLTNVKYLDLSSNSFEGEFPCFLQNMTSLRFVDLSHNKSFREHMNGSIHESLCGMKALIFLDLSKNHLSGNLPNCWGNFQFLRVARFSSNRFSGVIPNSIGGDYSLAWLHLNNNSLTGHLPSTLKNCTMIMVLDVGDNNLSCKLPEWVGKYLLGLAVLRLRNNEFYGVIPSMYCQLHRLQIMDLADNKLTRNIPHCFGNFSRMISKDEFLFNT</sequence>
<accession>A0ABR0XGT7</accession>
<evidence type="ECO:0000256" key="3">
    <source>
        <dbReference type="ARBA" id="ARBA00022692"/>
    </source>
</evidence>
<organism evidence="10 11">
    <name type="scientific">Rehmannia glutinosa</name>
    <name type="common">Chinese foxglove</name>
    <dbReference type="NCBI Taxonomy" id="99300"/>
    <lineage>
        <taxon>Eukaryota</taxon>
        <taxon>Viridiplantae</taxon>
        <taxon>Streptophyta</taxon>
        <taxon>Embryophyta</taxon>
        <taxon>Tracheophyta</taxon>
        <taxon>Spermatophyta</taxon>
        <taxon>Magnoliopsida</taxon>
        <taxon>eudicotyledons</taxon>
        <taxon>Gunneridae</taxon>
        <taxon>Pentapetalae</taxon>
        <taxon>asterids</taxon>
        <taxon>lamiids</taxon>
        <taxon>Lamiales</taxon>
        <taxon>Orobanchaceae</taxon>
        <taxon>Rehmannieae</taxon>
        <taxon>Rehmannia</taxon>
    </lineage>
</organism>
<dbReference type="Pfam" id="PF08263">
    <property type="entry name" value="LRRNT_2"/>
    <property type="match status" value="1"/>
</dbReference>
<dbReference type="PANTHER" id="PTHR48063:SF112">
    <property type="entry name" value="RECEPTOR LIKE PROTEIN 30-LIKE"/>
    <property type="match status" value="1"/>
</dbReference>
<dbReference type="InterPro" id="IPR001611">
    <property type="entry name" value="Leu-rich_rpt"/>
</dbReference>
<keyword evidence="3" id="KW-0812">Transmembrane</keyword>
<keyword evidence="11" id="KW-1185">Reference proteome</keyword>
<dbReference type="Proteomes" id="UP001318860">
    <property type="component" value="Unassembled WGS sequence"/>
</dbReference>
<evidence type="ECO:0000313" key="10">
    <source>
        <dbReference type="EMBL" id="KAK6158418.1"/>
    </source>
</evidence>
<evidence type="ECO:0000256" key="8">
    <source>
        <dbReference type="ARBA" id="ARBA00023180"/>
    </source>
</evidence>
<keyword evidence="7" id="KW-0472">Membrane</keyword>
<evidence type="ECO:0000256" key="4">
    <source>
        <dbReference type="ARBA" id="ARBA00022729"/>
    </source>
</evidence>
<evidence type="ECO:0000256" key="6">
    <source>
        <dbReference type="ARBA" id="ARBA00022989"/>
    </source>
</evidence>
<dbReference type="Pfam" id="PF00560">
    <property type="entry name" value="LRR_1"/>
    <property type="match status" value="4"/>
</dbReference>
<evidence type="ECO:0000259" key="9">
    <source>
        <dbReference type="Pfam" id="PF08263"/>
    </source>
</evidence>
<protein>
    <recommendedName>
        <fullName evidence="9">Leucine-rich repeat-containing N-terminal plant-type domain-containing protein</fullName>
    </recommendedName>
</protein>
<gene>
    <name evidence="10" type="ORF">DH2020_005732</name>
</gene>
<comment type="caution">
    <text evidence="10">The sequence shown here is derived from an EMBL/GenBank/DDBJ whole genome shotgun (WGS) entry which is preliminary data.</text>
</comment>
<feature type="domain" description="Leucine-rich repeat-containing N-terminal plant-type" evidence="9">
    <location>
        <begin position="19"/>
        <end position="56"/>
    </location>
</feature>
<reference evidence="10 11" key="1">
    <citation type="journal article" date="2021" name="Comput. Struct. Biotechnol. J.">
        <title>De novo genome assembly of the potent medicinal plant Rehmannia glutinosa using nanopore technology.</title>
        <authorList>
            <person name="Ma L."/>
            <person name="Dong C."/>
            <person name="Song C."/>
            <person name="Wang X."/>
            <person name="Zheng X."/>
            <person name="Niu Y."/>
            <person name="Chen S."/>
            <person name="Feng W."/>
        </authorList>
    </citation>
    <scope>NUCLEOTIDE SEQUENCE [LARGE SCALE GENOMIC DNA]</scope>
    <source>
        <strain evidence="10">DH-2019</strain>
    </source>
</reference>
<keyword evidence="4" id="KW-0732">Signal</keyword>
<dbReference type="InterPro" id="IPR046956">
    <property type="entry name" value="RLP23-like"/>
</dbReference>
<dbReference type="PANTHER" id="PTHR48063">
    <property type="entry name" value="LRR RECEPTOR-LIKE KINASE"/>
    <property type="match status" value="1"/>
</dbReference>
<dbReference type="SUPFAM" id="SSF52058">
    <property type="entry name" value="L domain-like"/>
    <property type="match status" value="1"/>
</dbReference>
<dbReference type="EMBL" id="JABTTQ020000004">
    <property type="protein sequence ID" value="KAK6158418.1"/>
    <property type="molecule type" value="Genomic_DNA"/>
</dbReference>
<dbReference type="InterPro" id="IPR013210">
    <property type="entry name" value="LRR_N_plant-typ"/>
</dbReference>
<evidence type="ECO:0000256" key="7">
    <source>
        <dbReference type="ARBA" id="ARBA00023136"/>
    </source>
</evidence>
<comment type="subcellular location">
    <subcellularLocation>
        <location evidence="1">Membrane</location>
        <topology evidence="1">Single-pass type I membrane protein</topology>
    </subcellularLocation>
</comment>
<dbReference type="Gene3D" id="3.80.10.10">
    <property type="entry name" value="Ribonuclease Inhibitor"/>
    <property type="match status" value="2"/>
</dbReference>
<evidence type="ECO:0000256" key="5">
    <source>
        <dbReference type="ARBA" id="ARBA00022737"/>
    </source>
</evidence>
<proteinExistence type="predicted"/>
<evidence type="ECO:0000313" key="11">
    <source>
        <dbReference type="Proteomes" id="UP001318860"/>
    </source>
</evidence>
<keyword evidence="6" id="KW-1133">Transmembrane helix</keyword>
<evidence type="ECO:0000256" key="2">
    <source>
        <dbReference type="ARBA" id="ARBA00022614"/>
    </source>
</evidence>
<keyword evidence="5" id="KW-0677">Repeat</keyword>